<dbReference type="OrthoDB" id="8562138at2"/>
<dbReference type="AlphaFoldDB" id="A0A2T3IQ92"/>
<dbReference type="GO" id="GO:0009279">
    <property type="term" value="C:cell outer membrane"/>
    <property type="evidence" value="ECO:0007669"/>
    <property type="project" value="UniProtKB-SubCell"/>
</dbReference>
<evidence type="ECO:0000256" key="1">
    <source>
        <dbReference type="ARBA" id="ARBA00004442"/>
    </source>
</evidence>
<evidence type="ECO:0000313" key="7">
    <source>
        <dbReference type="EMBL" id="PSU30504.1"/>
    </source>
</evidence>
<feature type="chain" id="PRO_5015655019" evidence="6">
    <location>
        <begin position="18"/>
        <end position="431"/>
    </location>
</feature>
<keyword evidence="4" id="KW-0472">Membrane</keyword>
<comment type="caution">
    <text evidence="7">The sequence shown here is derived from an EMBL/GenBank/DDBJ whole genome shotgun (WGS) entry which is preliminary data.</text>
</comment>
<dbReference type="PANTHER" id="PTHR38776:SF1">
    <property type="entry name" value="MLTA-INTERACTING PROTEIN-RELATED"/>
    <property type="match status" value="1"/>
</dbReference>
<keyword evidence="3 6" id="KW-0732">Signal</keyword>
<dbReference type="EMBL" id="PYMH01000016">
    <property type="protein sequence ID" value="PSU30504.1"/>
    <property type="molecule type" value="Genomic_DNA"/>
</dbReference>
<comment type="subcellular location">
    <subcellularLocation>
        <location evidence="1">Cell outer membrane</location>
    </subcellularLocation>
</comment>
<feature type="signal peptide" evidence="6">
    <location>
        <begin position="1"/>
        <end position="17"/>
    </location>
</feature>
<evidence type="ECO:0000256" key="2">
    <source>
        <dbReference type="ARBA" id="ARBA00005722"/>
    </source>
</evidence>
<keyword evidence="8" id="KW-1185">Reference proteome</keyword>
<reference evidence="7 8" key="1">
    <citation type="submission" date="2018-03" db="EMBL/GenBank/DDBJ databases">
        <title>Whole genome sequencing of Histamine producing bacteria.</title>
        <authorList>
            <person name="Butler K."/>
        </authorList>
    </citation>
    <scope>NUCLEOTIDE SEQUENCE [LARGE SCALE GENOMIC DNA]</scope>
    <source>
        <strain evidence="7 8">JCM 13586</strain>
    </source>
</reference>
<keyword evidence="5" id="KW-0998">Cell outer membrane</keyword>
<evidence type="ECO:0000313" key="8">
    <source>
        <dbReference type="Proteomes" id="UP000241222"/>
    </source>
</evidence>
<evidence type="ECO:0000256" key="3">
    <source>
        <dbReference type="ARBA" id="ARBA00022729"/>
    </source>
</evidence>
<organism evidence="7 8">
    <name type="scientific">Photobacterium lutimaris</name>
    <dbReference type="NCBI Taxonomy" id="388278"/>
    <lineage>
        <taxon>Bacteria</taxon>
        <taxon>Pseudomonadati</taxon>
        <taxon>Pseudomonadota</taxon>
        <taxon>Gammaproteobacteria</taxon>
        <taxon>Vibrionales</taxon>
        <taxon>Vibrionaceae</taxon>
        <taxon>Photobacterium</taxon>
    </lineage>
</organism>
<dbReference type="Proteomes" id="UP000241222">
    <property type="component" value="Unassembled WGS sequence"/>
</dbReference>
<evidence type="ECO:0000256" key="5">
    <source>
        <dbReference type="ARBA" id="ARBA00023237"/>
    </source>
</evidence>
<gene>
    <name evidence="7" type="ORF">C9I99_23345</name>
</gene>
<evidence type="ECO:0000256" key="6">
    <source>
        <dbReference type="SAM" id="SignalP"/>
    </source>
</evidence>
<dbReference type="PANTHER" id="PTHR38776">
    <property type="entry name" value="MLTA-INTERACTING PROTEIN-RELATED"/>
    <property type="match status" value="1"/>
</dbReference>
<evidence type="ECO:0000256" key="4">
    <source>
        <dbReference type="ARBA" id="ARBA00023136"/>
    </source>
</evidence>
<name>A0A2T3IQ92_9GAMM</name>
<comment type="similarity">
    <text evidence="2">Belongs to the MipA/OmpV family.</text>
</comment>
<accession>A0A2T3IQ92</accession>
<sequence>MKYLYLLPLLVTSIATAASHPHSHSSSEKESWGVGIGMRSANIIFDTSDNVVHDVMPLLFYQGESFYLDGASGGYRFYHGDSVSVGALGRIRFFDIPKRYQNDVQGTQFDLGGNITWHYSPQLDISAELLSDKDGRVYSNLTSEYTIDQPSWRISPYVTVTGKSSRFNNTYYALNTEDIGYGFSYSAGVKGRYQLYENLYAVGQTNATLLDNKTYQSDIVDSRAQWETYLGLALFNTPGQRTHSQLPTNSYLRIASGVATTSGVSDLLMLNNKTDPYRNTMTSVFYGHPVADTVFGWPLDFYVTPGFIQHHKSDVQGSFGEYVVAIKAYYTFNWPTTWRFGFAEGISYSTQISHIESARLSEKDYTPSKLMNYLDFSFDVNIGDVFNNQSLSNMWLGYSLHHRSGIFTQASAFGRIKGGSDYNNLYLQWDF</sequence>
<protein>
    <submittedName>
        <fullName evidence="7">MltA-interacting MipA family protein</fullName>
    </submittedName>
</protein>
<dbReference type="InterPro" id="IPR010583">
    <property type="entry name" value="MipA"/>
</dbReference>
<dbReference type="Pfam" id="PF06629">
    <property type="entry name" value="MipA"/>
    <property type="match status" value="1"/>
</dbReference>
<dbReference type="RefSeq" id="WP_107351235.1">
    <property type="nucleotide sequence ID" value="NZ_PYMH01000016.1"/>
</dbReference>
<proteinExistence type="inferred from homology"/>